<sequence>MSQALVKALSRLVEVYPDSVAGSTMTPSQKKQLEAFNHKTRCVQITPKGRGVVYRIQDMDVAAVELERLAPDQHVSSSVPQRTVNIASTRSSKQGYAGLDVSYVLAKTVANPLWDVSGVPTEYLNAATEAFGVFSLEVGGERNSHLHTEHSIWLVENQALFDRLDWLPNNDPTTVIWYRGQLHNKLIDWLSAPERAPIVYFFADYDGVGLNNYRRLKEKLTERAEFWMMPNWKAFLLRYGQNQLWVDTARDFASFERNSQRLLAQSSELRELVTEMKKHGLALEQEVIWLNG</sequence>
<evidence type="ECO:0000313" key="3">
    <source>
        <dbReference type="Proteomes" id="UP000189410"/>
    </source>
</evidence>
<accession>A0ABX3K502</accession>
<name>A0ABX3K502_9GAMM</name>
<gene>
    <name evidence="2" type="ORF">BZG73_15300</name>
</gene>
<keyword evidence="3" id="KW-1185">Reference proteome</keyword>
<protein>
    <recommendedName>
        <fullName evidence="1">DUF7281 domain-containing protein</fullName>
    </recommendedName>
</protein>
<evidence type="ECO:0000259" key="1">
    <source>
        <dbReference type="Pfam" id="PF23947"/>
    </source>
</evidence>
<dbReference type="Pfam" id="PF23947">
    <property type="entry name" value="DUF7281"/>
    <property type="match status" value="1"/>
</dbReference>
<dbReference type="Proteomes" id="UP000189410">
    <property type="component" value="Unassembled WGS sequence"/>
</dbReference>
<dbReference type="EMBL" id="MUFB01000042">
    <property type="protein sequence ID" value="OOE79531.1"/>
    <property type="molecule type" value="Genomic_DNA"/>
</dbReference>
<comment type="caution">
    <text evidence="2">The sequence shown here is derived from an EMBL/GenBank/DDBJ whole genome shotgun (WGS) entry which is preliminary data.</text>
</comment>
<reference evidence="2 3" key="1">
    <citation type="journal article" date="2017" name="Genome Announc.">
        <title>Draft Genome Sequences of Salinivibrio proteolyticus, Salinivibrio sharmensis, Salinivibrio siamensis, Salinivibrio costicola subsp. alcaliphilus, Salinivibrio costicola subsp. vallismortis, and 29 New Isolates Belonging to the Genus Salinivibrio.</title>
        <authorList>
            <person name="Lopez-Hermoso C."/>
            <person name="de la Haba R.R."/>
            <person name="Sanchez-Porro C."/>
            <person name="Bayliss S.C."/>
            <person name="Feil E.J."/>
            <person name="Ventosa A."/>
        </authorList>
    </citation>
    <scope>NUCLEOTIDE SEQUENCE [LARGE SCALE GENOMIC DNA]</scope>
    <source>
        <strain evidence="2 3">JCM 14472</strain>
    </source>
</reference>
<evidence type="ECO:0000313" key="2">
    <source>
        <dbReference type="EMBL" id="OOE79531.1"/>
    </source>
</evidence>
<organism evidence="2 3">
    <name type="scientific">Salinivibrio siamensis</name>
    <dbReference type="NCBI Taxonomy" id="414286"/>
    <lineage>
        <taxon>Bacteria</taxon>
        <taxon>Pseudomonadati</taxon>
        <taxon>Pseudomonadota</taxon>
        <taxon>Gammaproteobacteria</taxon>
        <taxon>Vibrionales</taxon>
        <taxon>Vibrionaceae</taxon>
        <taxon>Salinivibrio</taxon>
    </lineage>
</organism>
<proteinExistence type="predicted"/>
<dbReference type="InterPro" id="IPR055705">
    <property type="entry name" value="DUF7281"/>
</dbReference>
<feature type="domain" description="DUF7281" evidence="1">
    <location>
        <begin position="135"/>
        <end position="288"/>
    </location>
</feature>